<keyword evidence="1" id="KW-1185">Reference proteome</keyword>
<dbReference type="WBParaSite" id="MhA1_Contig2122.frz3.gene4">
    <property type="protein sequence ID" value="MhA1_Contig2122.frz3.gene4"/>
    <property type="gene ID" value="MhA1_Contig2122.frz3.gene4"/>
</dbReference>
<evidence type="ECO:0000313" key="2">
    <source>
        <dbReference type="WBParaSite" id="MhA1_Contig2122.frz3.gene4"/>
    </source>
</evidence>
<organism evidence="1 2">
    <name type="scientific">Meloidogyne hapla</name>
    <name type="common">Root-knot nematode worm</name>
    <dbReference type="NCBI Taxonomy" id="6305"/>
    <lineage>
        <taxon>Eukaryota</taxon>
        <taxon>Metazoa</taxon>
        <taxon>Ecdysozoa</taxon>
        <taxon>Nematoda</taxon>
        <taxon>Chromadorea</taxon>
        <taxon>Rhabditida</taxon>
        <taxon>Tylenchina</taxon>
        <taxon>Tylenchomorpha</taxon>
        <taxon>Tylenchoidea</taxon>
        <taxon>Meloidogynidae</taxon>
        <taxon>Meloidogyninae</taxon>
        <taxon>Meloidogyne</taxon>
    </lineage>
</organism>
<protein>
    <submittedName>
        <fullName evidence="2">DUF4154 domain-containing protein</fullName>
    </submittedName>
</protein>
<evidence type="ECO:0000313" key="1">
    <source>
        <dbReference type="Proteomes" id="UP000095281"/>
    </source>
</evidence>
<dbReference type="Proteomes" id="UP000095281">
    <property type="component" value="Unplaced"/>
</dbReference>
<dbReference type="AlphaFoldDB" id="A0A1I8BG20"/>
<accession>A0A1I8BG20</accession>
<reference evidence="2" key="1">
    <citation type="submission" date="2016-11" db="UniProtKB">
        <authorList>
            <consortium name="WormBaseParasite"/>
        </authorList>
    </citation>
    <scope>IDENTIFICATION</scope>
</reference>
<sequence length="160" mass="18371">MYNFMLKQTSHLNQQEIIQINKWIKDGLEEWGKAWENGSTLRLFRKTPKERNEKIKESQNFQLKVGTTITISTDNAYALLIAKIHSIDFSTNSIIIISDKELSKNILKKENTPIYYHLDKHDGFTSFALALGNISGLLENTQKAKLLRSILISSTTTKKK</sequence>
<name>A0A1I8BG20_MELHA</name>
<proteinExistence type="predicted"/>